<comment type="caution">
    <text evidence="1">The sequence shown here is derived from an EMBL/GenBank/DDBJ whole genome shotgun (WGS) entry which is preliminary data.</text>
</comment>
<gene>
    <name evidence="1" type="ORF">BpHYR1_048399</name>
</gene>
<evidence type="ECO:0000313" key="1">
    <source>
        <dbReference type="EMBL" id="RMZ93348.1"/>
    </source>
</evidence>
<protein>
    <submittedName>
        <fullName evidence="1">Uncharacterized protein</fullName>
    </submittedName>
</protein>
<dbReference type="Proteomes" id="UP000276133">
    <property type="component" value="Unassembled WGS sequence"/>
</dbReference>
<proteinExistence type="predicted"/>
<name>A0A3M7P2Q6_BRAPC</name>
<sequence length="79" mass="9517">MIYIIKNSNINLLTSNYDFYEYDYLCDFVFYETYKKFQPELRFTNSCSYGKFGYGTELIALILLCEGLFYGHNYDEVYN</sequence>
<evidence type="ECO:0000313" key="2">
    <source>
        <dbReference type="Proteomes" id="UP000276133"/>
    </source>
</evidence>
<reference evidence="1 2" key="1">
    <citation type="journal article" date="2018" name="Sci. Rep.">
        <title>Genomic signatures of local adaptation to the degree of environmental predictability in rotifers.</title>
        <authorList>
            <person name="Franch-Gras L."/>
            <person name="Hahn C."/>
            <person name="Garcia-Roger E.M."/>
            <person name="Carmona M.J."/>
            <person name="Serra M."/>
            <person name="Gomez A."/>
        </authorList>
    </citation>
    <scope>NUCLEOTIDE SEQUENCE [LARGE SCALE GENOMIC DNA]</scope>
    <source>
        <strain evidence="1">HYR1</strain>
    </source>
</reference>
<organism evidence="1 2">
    <name type="scientific">Brachionus plicatilis</name>
    <name type="common">Marine rotifer</name>
    <name type="synonym">Brachionus muelleri</name>
    <dbReference type="NCBI Taxonomy" id="10195"/>
    <lineage>
        <taxon>Eukaryota</taxon>
        <taxon>Metazoa</taxon>
        <taxon>Spiralia</taxon>
        <taxon>Gnathifera</taxon>
        <taxon>Rotifera</taxon>
        <taxon>Eurotatoria</taxon>
        <taxon>Monogononta</taxon>
        <taxon>Pseudotrocha</taxon>
        <taxon>Ploima</taxon>
        <taxon>Brachionidae</taxon>
        <taxon>Brachionus</taxon>
    </lineage>
</organism>
<keyword evidence="2" id="KW-1185">Reference proteome</keyword>
<dbReference type="AlphaFoldDB" id="A0A3M7P2Q6"/>
<dbReference type="EMBL" id="REGN01013884">
    <property type="protein sequence ID" value="RMZ93348.1"/>
    <property type="molecule type" value="Genomic_DNA"/>
</dbReference>
<accession>A0A3M7P2Q6</accession>